<dbReference type="InterPro" id="IPR050796">
    <property type="entry name" value="SCF_F-box_component"/>
</dbReference>
<dbReference type="PANTHER" id="PTHR31672:SF13">
    <property type="entry name" value="F-BOX PROTEIN CPR30-LIKE"/>
    <property type="match status" value="1"/>
</dbReference>
<dbReference type="AlphaFoldDB" id="G7K7X4"/>
<dbReference type="HOGENOM" id="CLU_2708559_0_0_1"/>
<dbReference type="SUPFAM" id="SSF81383">
    <property type="entry name" value="F-box domain"/>
    <property type="match status" value="1"/>
</dbReference>
<dbReference type="Pfam" id="PF00646">
    <property type="entry name" value="F-box"/>
    <property type="match status" value="1"/>
</dbReference>
<feature type="domain" description="F-box" evidence="1">
    <location>
        <begin position="12"/>
        <end position="62"/>
    </location>
</feature>
<dbReference type="InterPro" id="IPR001810">
    <property type="entry name" value="F-box_dom"/>
</dbReference>
<evidence type="ECO:0000259" key="1">
    <source>
        <dbReference type="PROSITE" id="PS50181"/>
    </source>
</evidence>
<dbReference type="InterPro" id="IPR036047">
    <property type="entry name" value="F-box-like_dom_sf"/>
</dbReference>
<organism evidence="2 4">
    <name type="scientific">Medicago truncatula</name>
    <name type="common">Barrel medic</name>
    <name type="synonym">Medicago tribuloides</name>
    <dbReference type="NCBI Taxonomy" id="3880"/>
    <lineage>
        <taxon>Eukaryota</taxon>
        <taxon>Viridiplantae</taxon>
        <taxon>Streptophyta</taxon>
        <taxon>Embryophyta</taxon>
        <taxon>Tracheophyta</taxon>
        <taxon>Spermatophyta</taxon>
        <taxon>Magnoliopsida</taxon>
        <taxon>eudicotyledons</taxon>
        <taxon>Gunneridae</taxon>
        <taxon>Pentapetalae</taxon>
        <taxon>rosids</taxon>
        <taxon>fabids</taxon>
        <taxon>Fabales</taxon>
        <taxon>Fabaceae</taxon>
        <taxon>Papilionoideae</taxon>
        <taxon>50 kb inversion clade</taxon>
        <taxon>NPAAA clade</taxon>
        <taxon>Hologalegina</taxon>
        <taxon>IRL clade</taxon>
        <taxon>Trifolieae</taxon>
        <taxon>Medicago</taxon>
    </lineage>
</organism>
<dbReference type="SMART" id="SM00256">
    <property type="entry name" value="FBOX"/>
    <property type="match status" value="1"/>
</dbReference>
<dbReference type="CDD" id="cd22157">
    <property type="entry name" value="F-box_AtFBW1-like"/>
    <property type="match status" value="1"/>
</dbReference>
<evidence type="ECO:0000313" key="2">
    <source>
        <dbReference type="EMBL" id="AES93879.1"/>
    </source>
</evidence>
<proteinExistence type="predicted"/>
<accession>G7K7X4</accession>
<reference evidence="2 4" key="2">
    <citation type="journal article" date="2014" name="BMC Genomics">
        <title>An improved genome release (version Mt4.0) for the model legume Medicago truncatula.</title>
        <authorList>
            <person name="Tang H."/>
            <person name="Krishnakumar V."/>
            <person name="Bidwell S."/>
            <person name="Rosen B."/>
            <person name="Chan A."/>
            <person name="Zhou S."/>
            <person name="Gentzbittel L."/>
            <person name="Childs K.L."/>
            <person name="Yandell M."/>
            <person name="Gundlach H."/>
            <person name="Mayer K.F."/>
            <person name="Schwartz D.C."/>
            <person name="Town C.D."/>
        </authorList>
    </citation>
    <scope>GENOME REANNOTATION</scope>
    <source>
        <strain evidence="3 4">cv. Jemalong A17</strain>
    </source>
</reference>
<reference evidence="3" key="3">
    <citation type="submission" date="2015-04" db="UniProtKB">
        <authorList>
            <consortium name="EnsemblPlants"/>
        </authorList>
    </citation>
    <scope>IDENTIFICATION</scope>
    <source>
        <strain evidence="3">cv. Jemalong A17</strain>
    </source>
</reference>
<dbReference type="PANTHER" id="PTHR31672">
    <property type="entry name" value="BNACNNG10540D PROTEIN"/>
    <property type="match status" value="1"/>
</dbReference>
<dbReference type="EnsemblPlants" id="AES93879">
    <property type="protein sequence ID" value="AES93879"/>
    <property type="gene ID" value="MTR_5g008530"/>
</dbReference>
<reference evidence="2 4" key="1">
    <citation type="journal article" date="2011" name="Nature">
        <title>The Medicago genome provides insight into the evolution of rhizobial symbioses.</title>
        <authorList>
            <person name="Young N.D."/>
            <person name="Debelle F."/>
            <person name="Oldroyd G.E."/>
            <person name="Geurts R."/>
            <person name="Cannon S.B."/>
            <person name="Udvardi M.K."/>
            <person name="Benedito V.A."/>
            <person name="Mayer K.F."/>
            <person name="Gouzy J."/>
            <person name="Schoof H."/>
            <person name="Van de Peer Y."/>
            <person name="Proost S."/>
            <person name="Cook D.R."/>
            <person name="Meyers B.C."/>
            <person name="Spannagl M."/>
            <person name="Cheung F."/>
            <person name="De Mita S."/>
            <person name="Krishnakumar V."/>
            <person name="Gundlach H."/>
            <person name="Zhou S."/>
            <person name="Mudge J."/>
            <person name="Bharti A.K."/>
            <person name="Murray J.D."/>
            <person name="Naoumkina M.A."/>
            <person name="Rosen B."/>
            <person name="Silverstein K.A."/>
            <person name="Tang H."/>
            <person name="Rombauts S."/>
            <person name="Zhao P.X."/>
            <person name="Zhou P."/>
            <person name="Barbe V."/>
            <person name="Bardou P."/>
            <person name="Bechner M."/>
            <person name="Bellec A."/>
            <person name="Berger A."/>
            <person name="Berges H."/>
            <person name="Bidwell S."/>
            <person name="Bisseling T."/>
            <person name="Choisne N."/>
            <person name="Couloux A."/>
            <person name="Denny R."/>
            <person name="Deshpande S."/>
            <person name="Dai X."/>
            <person name="Doyle J.J."/>
            <person name="Dudez A.M."/>
            <person name="Farmer A.D."/>
            <person name="Fouteau S."/>
            <person name="Franken C."/>
            <person name="Gibelin C."/>
            <person name="Gish J."/>
            <person name="Goldstein S."/>
            <person name="Gonzalez A.J."/>
            <person name="Green P.J."/>
            <person name="Hallab A."/>
            <person name="Hartog M."/>
            <person name="Hua A."/>
            <person name="Humphray S.J."/>
            <person name="Jeong D.H."/>
            <person name="Jing Y."/>
            <person name="Jocker A."/>
            <person name="Kenton S.M."/>
            <person name="Kim D.J."/>
            <person name="Klee K."/>
            <person name="Lai H."/>
            <person name="Lang C."/>
            <person name="Lin S."/>
            <person name="Macmil S.L."/>
            <person name="Magdelenat G."/>
            <person name="Matthews L."/>
            <person name="McCorrison J."/>
            <person name="Monaghan E.L."/>
            <person name="Mun J.H."/>
            <person name="Najar F.Z."/>
            <person name="Nicholson C."/>
            <person name="Noirot C."/>
            <person name="O'Bleness M."/>
            <person name="Paule C.R."/>
            <person name="Poulain J."/>
            <person name="Prion F."/>
            <person name="Qin B."/>
            <person name="Qu C."/>
            <person name="Retzel E.F."/>
            <person name="Riddle C."/>
            <person name="Sallet E."/>
            <person name="Samain S."/>
            <person name="Samson N."/>
            <person name="Sanders I."/>
            <person name="Saurat O."/>
            <person name="Scarpelli C."/>
            <person name="Schiex T."/>
            <person name="Segurens B."/>
            <person name="Severin A.J."/>
            <person name="Sherrier D.J."/>
            <person name="Shi R."/>
            <person name="Sims S."/>
            <person name="Singer S.R."/>
            <person name="Sinharoy S."/>
            <person name="Sterck L."/>
            <person name="Viollet A."/>
            <person name="Wang B.B."/>
            <person name="Wang K."/>
            <person name="Wang M."/>
            <person name="Wang X."/>
            <person name="Warfsmann J."/>
            <person name="Weissenbach J."/>
            <person name="White D.D."/>
            <person name="White J.D."/>
            <person name="Wiley G.B."/>
            <person name="Wincker P."/>
            <person name="Xing Y."/>
            <person name="Yang L."/>
            <person name="Yao Z."/>
            <person name="Ying F."/>
            <person name="Zhai J."/>
            <person name="Zhou L."/>
            <person name="Zuber A."/>
            <person name="Denarie J."/>
            <person name="Dixon R.A."/>
            <person name="May G.D."/>
            <person name="Schwartz D.C."/>
            <person name="Rogers J."/>
            <person name="Quetier F."/>
            <person name="Town C.D."/>
            <person name="Roe B.A."/>
        </authorList>
    </citation>
    <scope>NUCLEOTIDE SEQUENCE [LARGE SCALE GENOMIC DNA]</scope>
    <source>
        <strain evidence="2">A17</strain>
        <strain evidence="3 4">cv. Jemalong A17</strain>
    </source>
</reference>
<sequence length="73" mass="8635">MYKNLSGLPVKNYTSLNLPQELIVQILLRLPVKYLIRSKWVCKLWFSLISNPHFANYHFQLTTHTLRFLCISA</sequence>
<gene>
    <name evidence="2" type="ordered locus">MTR_5g008530</name>
</gene>
<evidence type="ECO:0000313" key="3">
    <source>
        <dbReference type="EnsemblPlants" id="AES93879"/>
    </source>
</evidence>
<dbReference type="PaxDb" id="3880-AES93879"/>
<name>G7K7X4_MEDTR</name>
<dbReference type="EMBL" id="CM001221">
    <property type="protein sequence ID" value="AES93879.1"/>
    <property type="molecule type" value="Genomic_DNA"/>
</dbReference>
<protein>
    <submittedName>
        <fullName evidence="2">F-box and associated interaction domain protein</fullName>
    </submittedName>
</protein>
<dbReference type="PROSITE" id="PS50181">
    <property type="entry name" value="FBOX"/>
    <property type="match status" value="1"/>
</dbReference>
<keyword evidence="4" id="KW-1185">Reference proteome</keyword>
<dbReference type="Proteomes" id="UP000002051">
    <property type="component" value="Chromosome 5"/>
</dbReference>
<dbReference type="Gene3D" id="1.20.1280.50">
    <property type="match status" value="1"/>
</dbReference>
<evidence type="ECO:0000313" key="4">
    <source>
        <dbReference type="Proteomes" id="UP000002051"/>
    </source>
</evidence>